<comment type="caution">
    <text evidence="4">The sequence shown here is derived from an EMBL/GenBank/DDBJ whole genome shotgun (WGS) entry which is preliminary data.</text>
</comment>
<keyword evidence="2" id="KW-0732">Signal</keyword>
<keyword evidence="1" id="KW-1133">Transmembrane helix</keyword>
<evidence type="ECO:0000313" key="4">
    <source>
        <dbReference type="EMBL" id="KAJ8048811.1"/>
    </source>
</evidence>
<feature type="chain" id="PRO_5040196580" description="Immunoglobulin domain-containing protein" evidence="2">
    <location>
        <begin position="24"/>
        <end position="699"/>
    </location>
</feature>
<dbReference type="InterPro" id="IPR036179">
    <property type="entry name" value="Ig-like_dom_sf"/>
</dbReference>
<evidence type="ECO:0000256" key="1">
    <source>
        <dbReference type="SAM" id="Phobius"/>
    </source>
</evidence>
<organism evidence="4 5">
    <name type="scientific">Holothuria leucospilota</name>
    <name type="common">Black long sea cucumber</name>
    <name type="synonym">Mertensiothuria leucospilota</name>
    <dbReference type="NCBI Taxonomy" id="206669"/>
    <lineage>
        <taxon>Eukaryota</taxon>
        <taxon>Metazoa</taxon>
        <taxon>Echinodermata</taxon>
        <taxon>Eleutherozoa</taxon>
        <taxon>Echinozoa</taxon>
        <taxon>Holothuroidea</taxon>
        <taxon>Aspidochirotacea</taxon>
        <taxon>Aspidochirotida</taxon>
        <taxon>Holothuriidae</taxon>
        <taxon>Holothuria</taxon>
    </lineage>
</organism>
<dbReference type="PANTHER" id="PTHR46312:SF2">
    <property type="entry name" value="NUCLEOTIDE-BINDING OLIGOMERIZATION DOMAIN-CONTAINING PROTEIN 2-LIKE"/>
    <property type="match status" value="1"/>
</dbReference>
<dbReference type="Gene3D" id="3.40.50.300">
    <property type="entry name" value="P-loop containing nucleotide triphosphate hydrolases"/>
    <property type="match status" value="1"/>
</dbReference>
<dbReference type="PANTHER" id="PTHR46312">
    <property type="entry name" value="NACHT DOMAIN-CONTAINING PROTEIN"/>
    <property type="match status" value="1"/>
</dbReference>
<name>A0A9Q1HKR4_HOLLE</name>
<feature type="signal peptide" evidence="2">
    <location>
        <begin position="1"/>
        <end position="23"/>
    </location>
</feature>
<evidence type="ECO:0000256" key="2">
    <source>
        <dbReference type="SAM" id="SignalP"/>
    </source>
</evidence>
<feature type="domain" description="Immunoglobulin" evidence="3">
    <location>
        <begin position="27"/>
        <end position="122"/>
    </location>
</feature>
<keyword evidence="1" id="KW-0812">Transmembrane</keyword>
<keyword evidence="5" id="KW-1185">Reference proteome</keyword>
<dbReference type="EMBL" id="JAIZAY010000001">
    <property type="protein sequence ID" value="KAJ8048811.1"/>
    <property type="molecule type" value="Genomic_DNA"/>
</dbReference>
<dbReference type="SUPFAM" id="SSF48726">
    <property type="entry name" value="Immunoglobulin"/>
    <property type="match status" value="2"/>
</dbReference>
<dbReference type="InterPro" id="IPR003599">
    <property type="entry name" value="Ig_sub"/>
</dbReference>
<dbReference type="AlphaFoldDB" id="A0A9Q1HKR4"/>
<reference evidence="4" key="1">
    <citation type="submission" date="2021-10" db="EMBL/GenBank/DDBJ databases">
        <title>Tropical sea cucumber genome reveals ecological adaptation and Cuvierian tubules defense mechanism.</title>
        <authorList>
            <person name="Chen T."/>
        </authorList>
    </citation>
    <scope>NUCLEOTIDE SEQUENCE</scope>
    <source>
        <strain evidence="4">Nanhai2018</strain>
        <tissue evidence="4">Muscle</tissue>
    </source>
</reference>
<proteinExistence type="predicted"/>
<feature type="domain" description="Immunoglobulin" evidence="3">
    <location>
        <begin position="245"/>
        <end position="340"/>
    </location>
</feature>
<dbReference type="InterPro" id="IPR027417">
    <property type="entry name" value="P-loop_NTPase"/>
</dbReference>
<evidence type="ECO:0000313" key="5">
    <source>
        <dbReference type="Proteomes" id="UP001152320"/>
    </source>
</evidence>
<keyword evidence="1" id="KW-0472">Membrane</keyword>
<protein>
    <recommendedName>
        <fullName evidence="3">Immunoglobulin domain-containing protein</fullName>
    </recommendedName>
</protein>
<dbReference type="InterPro" id="IPR013783">
    <property type="entry name" value="Ig-like_fold"/>
</dbReference>
<evidence type="ECO:0000259" key="3">
    <source>
        <dbReference type="SMART" id="SM00409"/>
    </source>
</evidence>
<sequence>METCGCVLMMITIVISHSLGTNAERCPSPQYLELGKTQEIQCLFQDGFYAVAWYASNDFRESKSLIRLVNDLKQGNGYTTREFDIQMDGSLTINNVTLQHDHIFTVLKFQSQDDSPVILVVEAIVTVKPIVNFPVIDLCEGKSSCFKQLSPGSNATCFVRGARPVVSLTWVGRIDGEDRNVLFDTSVTDNNSTFTSLATTSSAVSYSSLLSLLVCKAHTSAGILLQHESIIFVENSHIDLSNVSPATVYVERDSPLQLPCSETNASLIVWKMTKEMNGVFHMIGYAAYFGANISNIYLEDYVLQSDGSLKLSQAETKHEGLYGCVHENKDARGTVVYNVVVFVASSPVVHGCTLNQYCVLATQYEGNLTCSVTGIRPNVHLEWKTLDDRDASLIMFTDQKTTINRNGETYDVQITSKYKIQQTSRNRLTLECKILGPSITAFSSTAKFDLLISNVQLPTSQPTKTKPTDDFVATGHKPMWILGVIVVILLTLLSMLNIILLLKGRRRKGKRLKKNGCQKIMISMDDFGEEEYSFDIKNVFISELKAKYQDLYHAIQPIPYVRDKLHCVDRVFIEGGIEYLVTKDNICGQGTWKKLSSHHSILSDPLVKSNTRIIEGEPGYGKSTLTLQLAYDWCNKINDSYLKNIDILIILRLRQLKGMGSIFEAIKRLLLPMDSILNESDIKKHYVRTYVRSGSFRWI</sequence>
<gene>
    <name evidence="4" type="ORF">HOLleu_01280</name>
</gene>
<dbReference type="Proteomes" id="UP001152320">
    <property type="component" value="Chromosome 1"/>
</dbReference>
<dbReference type="Gene3D" id="2.60.40.10">
    <property type="entry name" value="Immunoglobulins"/>
    <property type="match status" value="1"/>
</dbReference>
<dbReference type="SMART" id="SM00409">
    <property type="entry name" value="IG"/>
    <property type="match status" value="2"/>
</dbReference>
<feature type="transmembrane region" description="Helical" evidence="1">
    <location>
        <begin position="479"/>
        <end position="502"/>
    </location>
</feature>
<accession>A0A9Q1HKR4</accession>